<dbReference type="InterPro" id="IPR007995">
    <property type="entry name" value="DUF742"/>
</dbReference>
<evidence type="ECO:0000313" key="1">
    <source>
        <dbReference type="EMBL" id="MEU3558091.1"/>
    </source>
</evidence>
<accession>A0ABV2YQU6</accession>
<dbReference type="PANTHER" id="PTHR36221">
    <property type="entry name" value="DUF742 DOMAIN-CONTAINING PROTEIN"/>
    <property type="match status" value="1"/>
</dbReference>
<organism evidence="1 2">
    <name type="scientific">Streptomyces fragilis</name>
    <dbReference type="NCBI Taxonomy" id="67301"/>
    <lineage>
        <taxon>Bacteria</taxon>
        <taxon>Bacillati</taxon>
        <taxon>Actinomycetota</taxon>
        <taxon>Actinomycetes</taxon>
        <taxon>Kitasatosporales</taxon>
        <taxon>Streptomycetaceae</taxon>
        <taxon>Streptomyces</taxon>
    </lineage>
</organism>
<proteinExistence type="predicted"/>
<sequence length="137" mass="14502">MNADGPADGDPTQWFDDEAGPVVRPYAMTRGRTAAAACERLPLTAMVTTQPVNDADADPEVLAALVPEHLTVLGLCRDAACSVVDLASDLDLPVGVLRVLLSDLLDHGLIRVQPPVRLVEAVDETVLRDVIAGLRAL</sequence>
<comment type="caution">
    <text evidence="1">The sequence shown here is derived from an EMBL/GenBank/DDBJ whole genome shotgun (WGS) entry which is preliminary data.</text>
</comment>
<dbReference type="Pfam" id="PF05331">
    <property type="entry name" value="DUF742"/>
    <property type="match status" value="1"/>
</dbReference>
<dbReference type="EMBL" id="JBEZUR010000083">
    <property type="protein sequence ID" value="MEU3558091.1"/>
    <property type="molecule type" value="Genomic_DNA"/>
</dbReference>
<protein>
    <submittedName>
        <fullName evidence="1">DUF742 domain-containing protein</fullName>
    </submittedName>
</protein>
<gene>
    <name evidence="1" type="ORF">AB0E65_28380</name>
</gene>
<name>A0ABV2YQU6_9ACTN</name>
<evidence type="ECO:0000313" key="2">
    <source>
        <dbReference type="Proteomes" id="UP001550850"/>
    </source>
</evidence>
<dbReference type="PANTHER" id="PTHR36221:SF1">
    <property type="entry name" value="DUF742 DOMAIN-CONTAINING PROTEIN"/>
    <property type="match status" value="1"/>
</dbReference>
<dbReference type="RefSeq" id="WP_108957134.1">
    <property type="nucleotide sequence ID" value="NZ_BEVZ01000011.1"/>
</dbReference>
<keyword evidence="2" id="KW-1185">Reference proteome</keyword>
<dbReference type="Proteomes" id="UP001550850">
    <property type="component" value="Unassembled WGS sequence"/>
</dbReference>
<reference evidence="1 2" key="1">
    <citation type="submission" date="2024-06" db="EMBL/GenBank/DDBJ databases">
        <title>The Natural Products Discovery Center: Release of the First 8490 Sequenced Strains for Exploring Actinobacteria Biosynthetic Diversity.</title>
        <authorList>
            <person name="Kalkreuter E."/>
            <person name="Kautsar S.A."/>
            <person name="Yang D."/>
            <person name="Bader C.D."/>
            <person name="Teijaro C.N."/>
            <person name="Fluegel L."/>
            <person name="Davis C.M."/>
            <person name="Simpson J.R."/>
            <person name="Lauterbach L."/>
            <person name="Steele A.D."/>
            <person name="Gui C."/>
            <person name="Meng S."/>
            <person name="Li G."/>
            <person name="Viehrig K."/>
            <person name="Ye F."/>
            <person name="Su P."/>
            <person name="Kiefer A.F."/>
            <person name="Nichols A."/>
            <person name="Cepeda A.J."/>
            <person name="Yan W."/>
            <person name="Fan B."/>
            <person name="Jiang Y."/>
            <person name="Adhikari A."/>
            <person name="Zheng C.-J."/>
            <person name="Schuster L."/>
            <person name="Cowan T.M."/>
            <person name="Smanski M.J."/>
            <person name="Chevrette M.G."/>
            <person name="De Carvalho L.P.S."/>
            <person name="Shen B."/>
        </authorList>
    </citation>
    <scope>NUCLEOTIDE SEQUENCE [LARGE SCALE GENOMIC DNA]</scope>
    <source>
        <strain evidence="1 2">NPDC038104</strain>
    </source>
</reference>